<evidence type="ECO:0000259" key="1">
    <source>
        <dbReference type="Pfam" id="PF14040"/>
    </source>
</evidence>
<dbReference type="EMBL" id="KL584977">
    <property type="protein sequence ID" value="KEQ87355.1"/>
    <property type="molecule type" value="Genomic_DNA"/>
</dbReference>
<reference evidence="2 3" key="1">
    <citation type="journal article" date="2014" name="BMC Genomics">
        <title>Genome sequencing of four Aureobasidium pullulans varieties: biotechnological potential, stress tolerance, and description of new species.</title>
        <authorList>
            <person name="Gostin Ar C."/>
            <person name="Ohm R.A."/>
            <person name="Kogej T."/>
            <person name="Sonjak S."/>
            <person name="Turk M."/>
            <person name="Zajc J."/>
            <person name="Zalar P."/>
            <person name="Grube M."/>
            <person name="Sun H."/>
            <person name="Han J."/>
            <person name="Sharma A."/>
            <person name="Chiniquy J."/>
            <person name="Ngan C.Y."/>
            <person name="Lipzen A."/>
            <person name="Barry K."/>
            <person name="Grigoriev I.V."/>
            <person name="Gunde-Cimerman N."/>
        </authorList>
    </citation>
    <scope>NUCLEOTIDE SEQUENCE [LARGE SCALE GENOMIC DNA]</scope>
    <source>
        <strain evidence="2 3">EXF-150</strain>
    </source>
</reference>
<evidence type="ECO:0000313" key="2">
    <source>
        <dbReference type="EMBL" id="KEQ87355.1"/>
    </source>
</evidence>
<gene>
    <name evidence="2" type="ORF">M438DRAFT_363430</name>
</gene>
<dbReference type="STRING" id="1043002.A0A074XPC2"/>
<dbReference type="HOGENOM" id="CLU_662184_0_0_1"/>
<dbReference type="GeneID" id="40749951"/>
<evidence type="ECO:0000313" key="3">
    <source>
        <dbReference type="Proteomes" id="UP000030706"/>
    </source>
</evidence>
<feature type="domain" description="Deoxyribonuclease NucA/NucB" evidence="1">
    <location>
        <begin position="190"/>
        <end position="290"/>
    </location>
</feature>
<keyword evidence="3" id="KW-1185">Reference proteome</keyword>
<dbReference type="AlphaFoldDB" id="A0A074XPC2"/>
<dbReference type="Pfam" id="PF14040">
    <property type="entry name" value="DNase_NucA_NucB"/>
    <property type="match status" value="1"/>
</dbReference>
<protein>
    <recommendedName>
        <fullName evidence="1">Deoxyribonuclease NucA/NucB domain-containing protein</fullName>
    </recommendedName>
</protein>
<sequence length="415" mass="45964">MSSDAGKLYAVCCTAEFPIDSVNKVLSSIYRHRDDHNSYWEPYFVVIDDLSKSYKEATVRLDGRGTLHSPFVGKSNEEIAKAVRDLRLYNDSNLNYVQFMVLDEENINKDWAWVAFAEDAEEKKDTISVLEVKVGHEIYDSTMLALSVASPDIDSLLEARETCKDQVLIHAQQMFEIDCTNCPQACNNRCYAVYHAGAVNTLTWDQPTAAVERQRRTASGCKQSNGLSVCGTGGKAPYNSDPNSGDCDEYPQASTQQSGAGAILRCMPASDNRSEGGQLAVFYNKPVANGGCGGVAPCQFTIFLKADSYTNADFCFDDTKLNDGTEFTLNNGAYVDAKRRRDESEVVPHVPDPRDYVPVPQRRQFLLSTGKTTLLVSNDMNTTFDGKLMATVDGPVTIVKELFGDEKDERFRPSK</sequence>
<proteinExistence type="predicted"/>
<dbReference type="RefSeq" id="XP_029763542.1">
    <property type="nucleotide sequence ID" value="XM_029907645.1"/>
</dbReference>
<dbReference type="InterPro" id="IPR029476">
    <property type="entry name" value="DNase_NucA_NucB"/>
</dbReference>
<organism evidence="2 3">
    <name type="scientific">Aureobasidium pullulans EXF-150</name>
    <dbReference type="NCBI Taxonomy" id="1043002"/>
    <lineage>
        <taxon>Eukaryota</taxon>
        <taxon>Fungi</taxon>
        <taxon>Dikarya</taxon>
        <taxon>Ascomycota</taxon>
        <taxon>Pezizomycotina</taxon>
        <taxon>Dothideomycetes</taxon>
        <taxon>Dothideomycetidae</taxon>
        <taxon>Dothideales</taxon>
        <taxon>Saccotheciaceae</taxon>
        <taxon>Aureobasidium</taxon>
    </lineage>
</organism>
<name>A0A074XPC2_AURPU</name>
<dbReference type="Proteomes" id="UP000030706">
    <property type="component" value="Unassembled WGS sequence"/>
</dbReference>
<accession>A0A074XPC2</accession>
<dbReference type="OrthoDB" id="2748312at2759"/>